<feature type="transmembrane region" description="Helical" evidence="1">
    <location>
        <begin position="162"/>
        <end position="182"/>
    </location>
</feature>
<gene>
    <name evidence="2" type="ORF">ABWK59_03775</name>
</gene>
<feature type="transmembrane region" description="Helical" evidence="1">
    <location>
        <begin position="18"/>
        <end position="36"/>
    </location>
</feature>
<protein>
    <submittedName>
        <fullName evidence="2">VC0807 family protein</fullName>
    </submittedName>
</protein>
<name>A0AAU8JQM7_9ACTN</name>
<feature type="transmembrane region" description="Helical" evidence="1">
    <location>
        <begin position="48"/>
        <end position="68"/>
    </location>
</feature>
<accession>A0AAU8JQM7</accession>
<dbReference type="RefSeq" id="WP_354637860.1">
    <property type="nucleotide sequence ID" value="NZ_CP159872.1"/>
</dbReference>
<proteinExistence type="predicted"/>
<evidence type="ECO:0000313" key="2">
    <source>
        <dbReference type="EMBL" id="XCM78117.1"/>
    </source>
</evidence>
<sequence>MSETESQAPQQSGKALRLLLDWGPTLLFNIIAPIITFNMLKDHGMAEAGALLISSAWPVADLGIYFALHRRLDEFGIFSLVTLSLSALSAVAYNSTKLIFLKDSALTCLIGLGFLVTLLTARPAMFYFGRKFASGGTAEGVARWNGLWEYEGFRRGQRRLTVIWGVGFIAEALLKAALTYALDTSTMLTVSSIMPWAVLGGLIFYTVSYGKRSRARMQATLAAAAAAAAAAEAAEASAGTPA</sequence>
<keyword evidence="1" id="KW-1133">Transmembrane helix</keyword>
<dbReference type="NCBIfam" id="NF041646">
    <property type="entry name" value="VC0807_fam"/>
    <property type="match status" value="1"/>
</dbReference>
<dbReference type="EMBL" id="CP159872">
    <property type="protein sequence ID" value="XCM78117.1"/>
    <property type="molecule type" value="Genomic_DNA"/>
</dbReference>
<organism evidence="2">
    <name type="scientific">Kitasatospora camelliae</name>
    <dbReference type="NCBI Taxonomy" id="3156397"/>
    <lineage>
        <taxon>Bacteria</taxon>
        <taxon>Bacillati</taxon>
        <taxon>Actinomycetota</taxon>
        <taxon>Actinomycetes</taxon>
        <taxon>Kitasatosporales</taxon>
        <taxon>Streptomycetaceae</taxon>
        <taxon>Kitasatospora</taxon>
    </lineage>
</organism>
<dbReference type="KEGG" id="kcm:ABWK59_03775"/>
<feature type="transmembrane region" description="Helical" evidence="1">
    <location>
        <begin position="75"/>
        <end position="93"/>
    </location>
</feature>
<evidence type="ECO:0000256" key="1">
    <source>
        <dbReference type="SAM" id="Phobius"/>
    </source>
</evidence>
<keyword evidence="1" id="KW-0472">Membrane</keyword>
<feature type="transmembrane region" description="Helical" evidence="1">
    <location>
        <begin position="99"/>
        <end position="121"/>
    </location>
</feature>
<keyword evidence="1" id="KW-0812">Transmembrane</keyword>
<dbReference type="AlphaFoldDB" id="A0AAU8JQM7"/>
<reference evidence="2" key="1">
    <citation type="submission" date="2024-06" db="EMBL/GenBank/DDBJ databases">
        <title>The genome sequences of Kitasatospora sp. strain HUAS MG31.</title>
        <authorList>
            <person name="Mo P."/>
        </authorList>
    </citation>
    <scope>NUCLEOTIDE SEQUENCE</scope>
    <source>
        <strain evidence="2">HUAS MG31</strain>
    </source>
</reference>
<feature type="transmembrane region" description="Helical" evidence="1">
    <location>
        <begin position="188"/>
        <end position="207"/>
    </location>
</feature>